<dbReference type="InterPro" id="IPR001433">
    <property type="entry name" value="OxRdtase_FAD/NAD-bd"/>
</dbReference>
<evidence type="ECO:0000256" key="8">
    <source>
        <dbReference type="ARBA" id="ARBA00022989"/>
    </source>
</evidence>
<dbReference type="PRINTS" id="PR00410">
    <property type="entry name" value="PHEHYDRXLASE"/>
</dbReference>
<evidence type="ECO:0000256" key="13">
    <source>
        <dbReference type="SAM" id="Phobius"/>
    </source>
</evidence>
<feature type="transmembrane region" description="Helical" evidence="13">
    <location>
        <begin position="12"/>
        <end position="33"/>
    </location>
</feature>
<dbReference type="InterPro" id="IPR050415">
    <property type="entry name" value="MRET"/>
</dbReference>
<dbReference type="Proteomes" id="UP000662200">
    <property type="component" value="Unassembled WGS sequence"/>
</dbReference>
<dbReference type="Pfam" id="PF01794">
    <property type="entry name" value="Ferric_reduct"/>
    <property type="match status" value="1"/>
</dbReference>
<protein>
    <submittedName>
        <fullName evidence="16">Uncharacterized protein</fullName>
    </submittedName>
</protein>
<keyword evidence="4 13" id="KW-0812">Transmembrane</keyword>
<evidence type="ECO:0000256" key="5">
    <source>
        <dbReference type="ARBA" id="ARBA00022714"/>
    </source>
</evidence>
<dbReference type="EMBL" id="BMQC01000003">
    <property type="protein sequence ID" value="GGK19975.1"/>
    <property type="molecule type" value="Genomic_DNA"/>
</dbReference>
<dbReference type="CDD" id="cd00207">
    <property type="entry name" value="fer2"/>
    <property type="match status" value="1"/>
</dbReference>
<evidence type="ECO:0000256" key="12">
    <source>
        <dbReference type="ARBA" id="ARBA00023136"/>
    </source>
</evidence>
<dbReference type="InterPro" id="IPR017938">
    <property type="entry name" value="Riboflavin_synthase-like_b-brl"/>
</dbReference>
<dbReference type="SUPFAM" id="SSF52343">
    <property type="entry name" value="Ferredoxin reductase-like, C-terminal NADP-linked domain"/>
    <property type="match status" value="1"/>
</dbReference>
<dbReference type="InterPro" id="IPR001041">
    <property type="entry name" value="2Fe-2S_ferredoxin-type"/>
</dbReference>
<dbReference type="Gene3D" id="3.10.20.30">
    <property type="match status" value="1"/>
</dbReference>
<evidence type="ECO:0000256" key="4">
    <source>
        <dbReference type="ARBA" id="ARBA00022692"/>
    </source>
</evidence>
<evidence type="ECO:0000259" key="14">
    <source>
        <dbReference type="PROSITE" id="PS51085"/>
    </source>
</evidence>
<name>A0A8J3BGC7_9ACTN</name>
<evidence type="ECO:0000256" key="3">
    <source>
        <dbReference type="ARBA" id="ARBA00022630"/>
    </source>
</evidence>
<keyword evidence="10" id="KW-0408">Iron</keyword>
<dbReference type="GO" id="GO:0046872">
    <property type="term" value="F:metal ion binding"/>
    <property type="evidence" value="ECO:0007669"/>
    <property type="project" value="UniProtKB-KW"/>
</dbReference>
<feature type="transmembrane region" description="Helical" evidence="13">
    <location>
        <begin position="126"/>
        <end position="145"/>
    </location>
</feature>
<dbReference type="GO" id="GO:0050660">
    <property type="term" value="F:flavin adenine dinucleotide binding"/>
    <property type="evidence" value="ECO:0007669"/>
    <property type="project" value="TreeGrafter"/>
</dbReference>
<gene>
    <name evidence="16" type="ORF">GCM10010124_10740</name>
</gene>
<evidence type="ECO:0000256" key="1">
    <source>
        <dbReference type="ARBA" id="ARBA00001974"/>
    </source>
</evidence>
<evidence type="ECO:0000256" key="11">
    <source>
        <dbReference type="ARBA" id="ARBA00023014"/>
    </source>
</evidence>
<dbReference type="CDD" id="cd06214">
    <property type="entry name" value="PA_degradation_oxidoreductase_like"/>
    <property type="match status" value="1"/>
</dbReference>
<organism evidence="16 17">
    <name type="scientific">Pilimelia terevasa</name>
    <dbReference type="NCBI Taxonomy" id="53372"/>
    <lineage>
        <taxon>Bacteria</taxon>
        <taxon>Bacillati</taxon>
        <taxon>Actinomycetota</taxon>
        <taxon>Actinomycetes</taxon>
        <taxon>Micromonosporales</taxon>
        <taxon>Micromonosporaceae</taxon>
        <taxon>Pilimelia</taxon>
    </lineage>
</organism>
<accession>A0A8J3BGC7</accession>
<evidence type="ECO:0000256" key="10">
    <source>
        <dbReference type="ARBA" id="ARBA00023004"/>
    </source>
</evidence>
<evidence type="ECO:0000313" key="17">
    <source>
        <dbReference type="Proteomes" id="UP000662200"/>
    </source>
</evidence>
<keyword evidence="11" id="KW-0411">Iron-sulfur</keyword>
<evidence type="ECO:0000313" key="16">
    <source>
        <dbReference type="EMBL" id="GGK19975.1"/>
    </source>
</evidence>
<dbReference type="InterPro" id="IPR008333">
    <property type="entry name" value="Cbr1-like_FAD-bd_dom"/>
</dbReference>
<dbReference type="PANTHER" id="PTHR47354">
    <property type="entry name" value="NADH OXIDOREDUCTASE HCR"/>
    <property type="match status" value="1"/>
</dbReference>
<dbReference type="AlphaFoldDB" id="A0A8J3BGC7"/>
<dbReference type="PROSITE" id="PS51384">
    <property type="entry name" value="FAD_FR"/>
    <property type="match status" value="1"/>
</dbReference>
<keyword evidence="17" id="KW-1185">Reference proteome</keyword>
<feature type="transmembrane region" description="Helical" evidence="13">
    <location>
        <begin position="151"/>
        <end position="170"/>
    </location>
</feature>
<dbReference type="PANTHER" id="PTHR47354:SF8">
    <property type="entry name" value="1,2-PHENYLACETYL-COA EPOXIDASE, SUBUNIT E"/>
    <property type="match status" value="1"/>
</dbReference>
<keyword evidence="5" id="KW-0001">2Fe-2S</keyword>
<dbReference type="InterPro" id="IPR012675">
    <property type="entry name" value="Beta-grasp_dom_sf"/>
</dbReference>
<dbReference type="GO" id="GO:0016020">
    <property type="term" value="C:membrane"/>
    <property type="evidence" value="ECO:0007669"/>
    <property type="project" value="UniProtKB-SubCell"/>
</dbReference>
<dbReference type="Pfam" id="PF00111">
    <property type="entry name" value="Fer2"/>
    <property type="match status" value="1"/>
</dbReference>
<comment type="caution">
    <text evidence="16">The sequence shown here is derived from an EMBL/GenBank/DDBJ whole genome shotgun (WGS) entry which is preliminary data.</text>
</comment>
<dbReference type="InterPro" id="IPR017927">
    <property type="entry name" value="FAD-bd_FR_type"/>
</dbReference>
<evidence type="ECO:0000256" key="7">
    <source>
        <dbReference type="ARBA" id="ARBA00022827"/>
    </source>
</evidence>
<sequence length="529" mass="55071">MTDYADPGWYLARAAGLTAWWLATAAVLWGLLLSSRFLGSRATPGWLADLHRTLGTLTVVFSLVHVAAAGLSDHFDLGPVALLVPFVPHARTGPAAWGIVTLYLLLAIAVTSALRRRIPHRLWRYVHLGAFLVFAGATVHAFLAGSDAHTGWMRASAVAAGTAALFLAVYRVAVGRRRTRAVDAAVSAARTAAAHPPAPAFHRLAVAAVERLADDAVTVAFDVPPALADSYRYLPGQHVTVRATVGGEVLRRSYSICAGLGDGELRIGVRHVPGGRMSGAVQHWRAGDVVEVMTPAGTFTDLPNSLSRRHVLGVAAGSGITPVLAVARSVLTVEPHSRVTVVYGNRTPATTMFRAALAALADRHPERLRVVHVYSDADGGRRIDADLLRELDLMPADHAYLCGPAPMVDAVRGTLVALGMAADRVRSELYGAPRPGAGGRGAGTVTVLADGGVAELAVAAGESLLDAALRQGVDIPYSCQAGACGTCRVRLVAGEVSGGADADGRILACQAGLASATAAIDLSSDRTSV</sequence>
<dbReference type="PROSITE" id="PS51085">
    <property type="entry name" value="2FE2S_FER_2"/>
    <property type="match status" value="1"/>
</dbReference>
<dbReference type="Gene3D" id="3.40.50.80">
    <property type="entry name" value="Nucleotide-binding domain of ferredoxin-NADP reductase (FNR) module"/>
    <property type="match status" value="1"/>
</dbReference>
<reference evidence="16" key="1">
    <citation type="journal article" date="2014" name="Int. J. Syst. Evol. Microbiol.">
        <title>Complete genome sequence of Corynebacterium casei LMG S-19264T (=DSM 44701T), isolated from a smear-ripened cheese.</title>
        <authorList>
            <consortium name="US DOE Joint Genome Institute (JGI-PGF)"/>
            <person name="Walter F."/>
            <person name="Albersmeier A."/>
            <person name="Kalinowski J."/>
            <person name="Ruckert C."/>
        </authorList>
    </citation>
    <scope>NUCLEOTIDE SEQUENCE</scope>
    <source>
        <strain evidence="16">JCM 3091</strain>
    </source>
</reference>
<evidence type="ECO:0000256" key="2">
    <source>
        <dbReference type="ARBA" id="ARBA00004141"/>
    </source>
</evidence>
<dbReference type="PRINTS" id="PR00371">
    <property type="entry name" value="FPNCR"/>
</dbReference>
<keyword evidence="3" id="KW-0285">Flavoprotein</keyword>
<keyword evidence="6" id="KW-0479">Metal-binding</keyword>
<keyword evidence="12 13" id="KW-0472">Membrane</keyword>
<dbReference type="InterPro" id="IPR001709">
    <property type="entry name" value="Flavoprot_Pyr_Nucl_cyt_Rdtase"/>
</dbReference>
<comment type="subcellular location">
    <subcellularLocation>
        <location evidence="2">Membrane</location>
        <topology evidence="2">Multi-pass membrane protein</topology>
    </subcellularLocation>
</comment>
<feature type="transmembrane region" description="Helical" evidence="13">
    <location>
        <begin position="54"/>
        <end position="75"/>
    </location>
</feature>
<evidence type="ECO:0000256" key="6">
    <source>
        <dbReference type="ARBA" id="ARBA00022723"/>
    </source>
</evidence>
<reference evidence="16" key="2">
    <citation type="submission" date="2020-09" db="EMBL/GenBank/DDBJ databases">
        <authorList>
            <person name="Sun Q."/>
            <person name="Ohkuma M."/>
        </authorList>
    </citation>
    <scope>NUCLEOTIDE SEQUENCE</scope>
    <source>
        <strain evidence="16">JCM 3091</strain>
    </source>
</reference>
<comment type="cofactor">
    <cofactor evidence="1">
        <name>FAD</name>
        <dbReference type="ChEBI" id="CHEBI:57692"/>
    </cofactor>
</comment>
<dbReference type="InterPro" id="IPR039261">
    <property type="entry name" value="FNR_nucleotide-bd"/>
</dbReference>
<feature type="domain" description="2Fe-2S ferredoxin-type" evidence="14">
    <location>
        <begin position="443"/>
        <end position="526"/>
    </location>
</feature>
<dbReference type="PROSITE" id="PS00197">
    <property type="entry name" value="2FE2S_FER_1"/>
    <property type="match status" value="1"/>
</dbReference>
<dbReference type="Gene3D" id="2.40.30.10">
    <property type="entry name" value="Translation factors"/>
    <property type="match status" value="1"/>
</dbReference>
<dbReference type="Pfam" id="PF00175">
    <property type="entry name" value="NAD_binding_1"/>
    <property type="match status" value="1"/>
</dbReference>
<dbReference type="InterPro" id="IPR006058">
    <property type="entry name" value="2Fe2S_fd_BS"/>
</dbReference>
<keyword evidence="9" id="KW-0560">Oxidoreductase</keyword>
<dbReference type="InterPro" id="IPR013130">
    <property type="entry name" value="Fe3_Rdtase_TM_dom"/>
</dbReference>
<feature type="transmembrane region" description="Helical" evidence="13">
    <location>
        <begin position="95"/>
        <end position="114"/>
    </location>
</feature>
<dbReference type="SUPFAM" id="SSF54292">
    <property type="entry name" value="2Fe-2S ferredoxin-like"/>
    <property type="match status" value="1"/>
</dbReference>
<keyword evidence="7" id="KW-0274">FAD</keyword>
<evidence type="ECO:0000256" key="9">
    <source>
        <dbReference type="ARBA" id="ARBA00023002"/>
    </source>
</evidence>
<dbReference type="GO" id="GO:0016491">
    <property type="term" value="F:oxidoreductase activity"/>
    <property type="evidence" value="ECO:0007669"/>
    <property type="project" value="UniProtKB-KW"/>
</dbReference>
<feature type="domain" description="FAD-binding FR-type" evidence="15">
    <location>
        <begin position="199"/>
        <end position="302"/>
    </location>
</feature>
<dbReference type="RefSeq" id="WP_189113076.1">
    <property type="nucleotide sequence ID" value="NZ_BMQC01000003.1"/>
</dbReference>
<dbReference type="InterPro" id="IPR036010">
    <property type="entry name" value="2Fe-2S_ferredoxin-like_sf"/>
</dbReference>
<dbReference type="Pfam" id="PF00970">
    <property type="entry name" value="FAD_binding_6"/>
    <property type="match status" value="1"/>
</dbReference>
<dbReference type="GO" id="GO:0051537">
    <property type="term" value="F:2 iron, 2 sulfur cluster binding"/>
    <property type="evidence" value="ECO:0007669"/>
    <property type="project" value="UniProtKB-KW"/>
</dbReference>
<dbReference type="SUPFAM" id="SSF63380">
    <property type="entry name" value="Riboflavin synthase domain-like"/>
    <property type="match status" value="1"/>
</dbReference>
<evidence type="ECO:0000259" key="15">
    <source>
        <dbReference type="PROSITE" id="PS51384"/>
    </source>
</evidence>
<keyword evidence="8 13" id="KW-1133">Transmembrane helix</keyword>
<proteinExistence type="predicted"/>